<protein>
    <recommendedName>
        <fullName evidence="4">Translocase</fullName>
    </recommendedName>
</protein>
<dbReference type="Proteomes" id="UP000183859">
    <property type="component" value="Chromosome"/>
</dbReference>
<dbReference type="EMBL" id="CP016364">
    <property type="protein sequence ID" value="APG48845.1"/>
    <property type="molecule type" value="Genomic_DNA"/>
</dbReference>
<dbReference type="AlphaFoldDB" id="A0A1L3I9T5"/>
<proteinExistence type="predicted"/>
<accession>A0A1L3I9T5</accession>
<evidence type="ECO:0000313" key="2">
    <source>
        <dbReference type="EMBL" id="APG48845.1"/>
    </source>
</evidence>
<keyword evidence="3" id="KW-1185">Reference proteome</keyword>
<organism evidence="2 3">
    <name type="scientific">Phaeobacter porticola</name>
    <dbReference type="NCBI Taxonomy" id="1844006"/>
    <lineage>
        <taxon>Bacteria</taxon>
        <taxon>Pseudomonadati</taxon>
        <taxon>Pseudomonadota</taxon>
        <taxon>Alphaproteobacteria</taxon>
        <taxon>Rhodobacterales</taxon>
        <taxon>Roseobacteraceae</taxon>
        <taxon>Phaeobacter</taxon>
    </lineage>
</organism>
<dbReference type="OrthoDB" id="7956241at2"/>
<dbReference type="STRING" id="1844006.PhaeoP97_03492"/>
<reference evidence="3" key="1">
    <citation type="submission" date="2016-07" db="EMBL/GenBank/DDBJ databases">
        <title>Phaeobacter portensis sp. nov., a tropodithietic acid producing bacterium isolated from a German harbor.</title>
        <authorList>
            <person name="Freese H.M."/>
            <person name="Bunk B."/>
            <person name="Breider S."/>
            <person name="Brinkhoff T."/>
        </authorList>
    </citation>
    <scope>NUCLEOTIDE SEQUENCE [LARGE SCALE GENOMIC DNA]</scope>
    <source>
        <strain evidence="3">P97</strain>
    </source>
</reference>
<evidence type="ECO:0000313" key="3">
    <source>
        <dbReference type="Proteomes" id="UP000183859"/>
    </source>
</evidence>
<evidence type="ECO:0008006" key="4">
    <source>
        <dbReference type="Google" id="ProtNLM"/>
    </source>
</evidence>
<feature type="signal peptide" evidence="1">
    <location>
        <begin position="1"/>
        <end position="19"/>
    </location>
</feature>
<feature type="chain" id="PRO_5012724429" description="Translocase" evidence="1">
    <location>
        <begin position="20"/>
        <end position="312"/>
    </location>
</feature>
<name>A0A1L3I9T5_9RHOB</name>
<dbReference type="KEGG" id="php:PhaeoP97_03492"/>
<evidence type="ECO:0000256" key="1">
    <source>
        <dbReference type="SAM" id="SignalP"/>
    </source>
</evidence>
<gene>
    <name evidence="2" type="ORF">PhaeoP97_03492</name>
</gene>
<sequence length="312" mass="32582" precursor="true">MISKRTALMSAATLCGALAIGLVMQTTAGKPQVSKSAEVAVAEASMVEVSVSPETSELQSDALLEIESISLTAATPSSSENNDPQTIRQTPETSCALTAEAVASPMAEVRLTVLSLCRPSERVTIHHNGMMFSSRLDTTGALTIQVPALSSTAVFIVEPQTGRGTVATAMVPDLDLVNRVVLQWGGNSGFELHAREFGAGYGSMGHVWRGAELAAGRGSVVQLGDASQLAPRLAEIYSVPRLGGNKSGAIDLTVEAEVTAINCGRDVSAQTLELRDGALRTRDLTLAMPDCAATGDFLVLNNLLETMKIAAN</sequence>
<keyword evidence="1" id="KW-0732">Signal</keyword>
<dbReference type="RefSeq" id="WP_072506550.1">
    <property type="nucleotide sequence ID" value="NZ_CP016364.1"/>
</dbReference>